<sequence length="78" mass="7657">MQLIVLLAALVLGASAAPPNDKACLDSVCAIVDFDGKISPVISCAPGVACVTTSWGVPLPPVFGKAGHLAIGTCVGAP</sequence>
<feature type="signal peptide" evidence="1">
    <location>
        <begin position="1"/>
        <end position="16"/>
    </location>
</feature>
<evidence type="ECO:0000313" key="3">
    <source>
        <dbReference type="Proteomes" id="UP000703269"/>
    </source>
</evidence>
<proteinExistence type="predicted"/>
<evidence type="ECO:0008006" key="4">
    <source>
        <dbReference type="Google" id="ProtNLM"/>
    </source>
</evidence>
<dbReference type="EMBL" id="BPQB01000062">
    <property type="protein sequence ID" value="GJE96627.1"/>
    <property type="molecule type" value="Genomic_DNA"/>
</dbReference>
<name>A0A9P3LJW7_9APHY</name>
<organism evidence="2 3">
    <name type="scientific">Phanerochaete sordida</name>
    <dbReference type="NCBI Taxonomy" id="48140"/>
    <lineage>
        <taxon>Eukaryota</taxon>
        <taxon>Fungi</taxon>
        <taxon>Dikarya</taxon>
        <taxon>Basidiomycota</taxon>
        <taxon>Agaricomycotina</taxon>
        <taxon>Agaricomycetes</taxon>
        <taxon>Polyporales</taxon>
        <taxon>Phanerochaetaceae</taxon>
        <taxon>Phanerochaete</taxon>
    </lineage>
</organism>
<reference evidence="2 3" key="1">
    <citation type="submission" date="2021-08" db="EMBL/GenBank/DDBJ databases">
        <title>Draft Genome Sequence of Phanerochaete sordida strain YK-624.</title>
        <authorList>
            <person name="Mori T."/>
            <person name="Dohra H."/>
            <person name="Suzuki T."/>
            <person name="Kawagishi H."/>
            <person name="Hirai H."/>
        </authorList>
    </citation>
    <scope>NUCLEOTIDE SEQUENCE [LARGE SCALE GENOMIC DNA]</scope>
    <source>
        <strain evidence="2 3">YK-624</strain>
    </source>
</reference>
<comment type="caution">
    <text evidence="2">The sequence shown here is derived from an EMBL/GenBank/DDBJ whole genome shotgun (WGS) entry which is preliminary data.</text>
</comment>
<gene>
    <name evidence="2" type="ORF">PsYK624_128270</name>
</gene>
<keyword evidence="1" id="KW-0732">Signal</keyword>
<evidence type="ECO:0000256" key="1">
    <source>
        <dbReference type="SAM" id="SignalP"/>
    </source>
</evidence>
<keyword evidence="3" id="KW-1185">Reference proteome</keyword>
<accession>A0A9P3LJW7</accession>
<protein>
    <recommendedName>
        <fullName evidence="4">Hydrophobin</fullName>
    </recommendedName>
</protein>
<dbReference type="Proteomes" id="UP000703269">
    <property type="component" value="Unassembled WGS sequence"/>
</dbReference>
<dbReference type="AlphaFoldDB" id="A0A9P3LJW7"/>
<feature type="chain" id="PRO_5040372578" description="Hydrophobin" evidence="1">
    <location>
        <begin position="17"/>
        <end position="78"/>
    </location>
</feature>
<evidence type="ECO:0000313" key="2">
    <source>
        <dbReference type="EMBL" id="GJE96627.1"/>
    </source>
</evidence>